<proteinExistence type="predicted"/>
<reference evidence="1" key="1">
    <citation type="submission" date="2019-08" db="EMBL/GenBank/DDBJ databases">
        <authorList>
            <person name="Kucharzyk K."/>
            <person name="Murdoch R.W."/>
            <person name="Higgins S."/>
            <person name="Loffler F."/>
        </authorList>
    </citation>
    <scope>NUCLEOTIDE SEQUENCE</scope>
</reference>
<accession>A0A645FL02</accession>
<comment type="caution">
    <text evidence="1">The sequence shown here is derived from an EMBL/GenBank/DDBJ whole genome shotgun (WGS) entry which is preliminary data.</text>
</comment>
<dbReference type="EMBL" id="VSSQ01061778">
    <property type="protein sequence ID" value="MPN15071.1"/>
    <property type="molecule type" value="Genomic_DNA"/>
</dbReference>
<gene>
    <name evidence="1" type="ORF">SDC9_162400</name>
</gene>
<evidence type="ECO:0008006" key="2">
    <source>
        <dbReference type="Google" id="ProtNLM"/>
    </source>
</evidence>
<dbReference type="AlphaFoldDB" id="A0A645FL02"/>
<name>A0A645FL02_9ZZZZ</name>
<organism evidence="1">
    <name type="scientific">bioreactor metagenome</name>
    <dbReference type="NCBI Taxonomy" id="1076179"/>
    <lineage>
        <taxon>unclassified sequences</taxon>
        <taxon>metagenomes</taxon>
        <taxon>ecological metagenomes</taxon>
    </lineage>
</organism>
<evidence type="ECO:0000313" key="1">
    <source>
        <dbReference type="EMBL" id="MPN15071.1"/>
    </source>
</evidence>
<sequence length="80" mass="9067">MNYISVTETAKKWGISQKRVQVLCRGRRIDGVMRVGNVWIIPDDAQKPTDARIKNGKYVGVNVKNRSKCAFCTVETKILI</sequence>
<protein>
    <recommendedName>
        <fullName evidence="2">Helix-turn-helix domain-containing protein</fullName>
    </recommendedName>
</protein>